<feature type="region of interest" description="Disordered" evidence="5">
    <location>
        <begin position="546"/>
        <end position="566"/>
    </location>
</feature>
<evidence type="ECO:0000256" key="1">
    <source>
        <dbReference type="ARBA" id="ARBA00004141"/>
    </source>
</evidence>
<dbReference type="GO" id="GO:0007189">
    <property type="term" value="P:adenylate cyclase-activating G protein-coupled receptor signaling pathway"/>
    <property type="evidence" value="ECO:0007669"/>
    <property type="project" value="TreeGrafter"/>
</dbReference>
<keyword evidence="3 6" id="KW-1133">Transmembrane helix</keyword>
<evidence type="ECO:0000256" key="2">
    <source>
        <dbReference type="ARBA" id="ARBA00022692"/>
    </source>
</evidence>
<dbReference type="Proteomes" id="UP001217918">
    <property type="component" value="Unassembled WGS sequence"/>
</dbReference>
<feature type="transmembrane region" description="Helical" evidence="6">
    <location>
        <begin position="464"/>
        <end position="490"/>
    </location>
</feature>
<sequence>MGSVHGFSQSHGRRDSWMNLTEAERRAIEGTERLGASLSLLAIILVVVTYSLFKRLRTVPNTFILFASVANVGASVACLIGYSGIEQGDRTSLCQTQAFLLETFMQSDSYWSLAMALNVYLVFFHAKNPNSFRRYLWVYCVCCYGIPMLLAVSLLAYSYHNLGDPSQSPVYGNATLWCWIGDSFNAYRIYTYYLPIWLSIFASAVIYIAVGIHVFHQRNQLRNLTLSNQAKEVSTSDVRESGEKALAAGQPYGTVTTEFQVHRSAVNSTNSHPPCGPVVIPRCSLPTPPPTLGELDLADMTTGTDESTDVADVNDTTPSAGSALEDGMTFRPINYNRSAAAARRSANRCSPWDDVDEDKDIAPFSPTSPTSNGARFASVSTISTTHRRSSHAPQKAFLANVWGVLAHPGRRFEARLRRLDPVKLAYLRTSFVFALSVLVTWTPSSINRVYTLAHPQDSSFGLNMASAVVLPLQGVWNCVIYSALSWAVLLEEVTELGIARGWWFPRPQVAPSMRGLRRGSERLGSGADGLPSGTPLDYHLAVPAPATQRGSGARGRAWDVPGEDGSRDIEMMGRGSTAGCGGGGTLRVFRGGSF</sequence>
<feature type="transmembrane region" description="Helical" evidence="6">
    <location>
        <begin position="136"/>
        <end position="159"/>
    </location>
</feature>
<dbReference type="Gene3D" id="1.20.1070.10">
    <property type="entry name" value="Rhodopsin 7-helix transmembrane proteins"/>
    <property type="match status" value="1"/>
</dbReference>
<dbReference type="GO" id="GO:0007166">
    <property type="term" value="P:cell surface receptor signaling pathway"/>
    <property type="evidence" value="ECO:0007669"/>
    <property type="project" value="InterPro"/>
</dbReference>
<dbReference type="InterPro" id="IPR000832">
    <property type="entry name" value="GPCR_2_secretin-like"/>
</dbReference>
<dbReference type="SUPFAM" id="SSF81321">
    <property type="entry name" value="Family A G protein-coupled receptor-like"/>
    <property type="match status" value="1"/>
</dbReference>
<feature type="domain" description="G-protein coupled receptors family 2 profile 2" evidence="7">
    <location>
        <begin position="28"/>
        <end position="219"/>
    </location>
</feature>
<evidence type="ECO:0000256" key="6">
    <source>
        <dbReference type="SAM" id="Phobius"/>
    </source>
</evidence>
<keyword evidence="9" id="KW-1185">Reference proteome</keyword>
<comment type="caution">
    <text evidence="8">The sequence shown here is derived from an EMBL/GenBank/DDBJ whole genome shotgun (WGS) entry which is preliminary data.</text>
</comment>
<dbReference type="GO" id="GO:0005886">
    <property type="term" value="C:plasma membrane"/>
    <property type="evidence" value="ECO:0007669"/>
    <property type="project" value="TreeGrafter"/>
</dbReference>
<keyword evidence="4 6" id="KW-0472">Membrane</keyword>
<feature type="transmembrane region" description="Helical" evidence="6">
    <location>
        <begin position="65"/>
        <end position="85"/>
    </location>
</feature>
<evidence type="ECO:0000313" key="9">
    <source>
        <dbReference type="Proteomes" id="UP001217918"/>
    </source>
</evidence>
<keyword evidence="2 6" id="KW-0812">Transmembrane</keyword>
<dbReference type="PANTHER" id="PTHR23112">
    <property type="entry name" value="G PROTEIN-COUPLED RECEPTOR 157-RELATED"/>
    <property type="match status" value="1"/>
</dbReference>
<evidence type="ECO:0000256" key="3">
    <source>
        <dbReference type="ARBA" id="ARBA00022989"/>
    </source>
</evidence>
<evidence type="ECO:0000259" key="7">
    <source>
        <dbReference type="PROSITE" id="PS50261"/>
    </source>
</evidence>
<dbReference type="Pfam" id="PF00002">
    <property type="entry name" value="7tm_2"/>
    <property type="match status" value="1"/>
</dbReference>
<comment type="subcellular location">
    <subcellularLocation>
        <location evidence="1">Membrane</location>
        <topology evidence="1">Multi-pass membrane protein</topology>
    </subcellularLocation>
</comment>
<reference evidence="8" key="1">
    <citation type="journal article" date="2023" name="Mol. Plant Microbe Interact.">
        <title>Elucidating the Obligate Nature and Biological Capacity of an Invasive Fungal Corn Pathogen.</title>
        <authorList>
            <person name="MacCready J.S."/>
            <person name="Roggenkamp E.M."/>
            <person name="Gdanetz K."/>
            <person name="Chilvers M.I."/>
        </authorList>
    </citation>
    <scope>NUCLEOTIDE SEQUENCE</scope>
    <source>
        <strain evidence="8">PM02</strain>
    </source>
</reference>
<dbReference type="GO" id="GO:0004930">
    <property type="term" value="F:G protein-coupled receptor activity"/>
    <property type="evidence" value="ECO:0007669"/>
    <property type="project" value="InterPro"/>
</dbReference>
<dbReference type="InterPro" id="IPR017981">
    <property type="entry name" value="GPCR_2-like_7TM"/>
</dbReference>
<protein>
    <recommendedName>
        <fullName evidence="7">G-protein coupled receptors family 2 profile 2 domain-containing protein</fullName>
    </recommendedName>
</protein>
<evidence type="ECO:0000313" key="8">
    <source>
        <dbReference type="EMBL" id="KAK2073235.1"/>
    </source>
</evidence>
<feature type="transmembrane region" description="Helical" evidence="6">
    <location>
        <begin position="34"/>
        <end position="53"/>
    </location>
</feature>
<dbReference type="PANTHER" id="PTHR23112:SF0">
    <property type="entry name" value="TRANSMEMBRANE PROTEIN 116"/>
    <property type="match status" value="1"/>
</dbReference>
<evidence type="ECO:0000256" key="5">
    <source>
        <dbReference type="SAM" id="MobiDB-lite"/>
    </source>
</evidence>
<organism evidence="8 9">
    <name type="scientific">Phyllachora maydis</name>
    <dbReference type="NCBI Taxonomy" id="1825666"/>
    <lineage>
        <taxon>Eukaryota</taxon>
        <taxon>Fungi</taxon>
        <taxon>Dikarya</taxon>
        <taxon>Ascomycota</taxon>
        <taxon>Pezizomycotina</taxon>
        <taxon>Sordariomycetes</taxon>
        <taxon>Sordariomycetidae</taxon>
        <taxon>Phyllachorales</taxon>
        <taxon>Phyllachoraceae</taxon>
        <taxon>Phyllachora</taxon>
    </lineage>
</organism>
<evidence type="ECO:0000256" key="4">
    <source>
        <dbReference type="ARBA" id="ARBA00023136"/>
    </source>
</evidence>
<dbReference type="EMBL" id="JAQQPM010000006">
    <property type="protein sequence ID" value="KAK2073235.1"/>
    <property type="molecule type" value="Genomic_DNA"/>
</dbReference>
<feature type="transmembrane region" description="Helical" evidence="6">
    <location>
        <begin position="425"/>
        <end position="444"/>
    </location>
</feature>
<feature type="region of interest" description="Disordered" evidence="5">
    <location>
        <begin position="304"/>
        <end position="325"/>
    </location>
</feature>
<gene>
    <name evidence="8" type="ORF">P8C59_007530</name>
</gene>
<name>A0AAD9I9X2_9PEZI</name>
<feature type="transmembrane region" description="Helical" evidence="6">
    <location>
        <begin position="192"/>
        <end position="215"/>
    </location>
</feature>
<dbReference type="PROSITE" id="PS50261">
    <property type="entry name" value="G_PROTEIN_RECEP_F2_4"/>
    <property type="match status" value="1"/>
</dbReference>
<accession>A0AAD9I9X2</accession>
<dbReference type="AlphaFoldDB" id="A0AAD9I9X2"/>
<proteinExistence type="predicted"/>